<proteinExistence type="predicted"/>
<dbReference type="RefSeq" id="WP_176533399.1">
    <property type="nucleotide sequence ID" value="NZ_CP088022.1"/>
</dbReference>
<protein>
    <submittedName>
        <fullName evidence="2">Uncharacterized protein</fullName>
    </submittedName>
</protein>
<name>A0A974AIU7_9BRAD</name>
<accession>A0A974AIU7</accession>
<comment type="caution">
    <text evidence="2">The sequence shown here is derived from an EMBL/GenBank/DDBJ whole genome shotgun (WGS) entry which is preliminary data.</text>
</comment>
<dbReference type="AlphaFoldDB" id="A0A974AIU7"/>
<evidence type="ECO:0000313" key="2">
    <source>
        <dbReference type="EMBL" id="NVL10078.1"/>
    </source>
</evidence>
<dbReference type="EMBL" id="JABWSX010000001">
    <property type="protein sequence ID" value="NVL10078.1"/>
    <property type="molecule type" value="Genomic_DNA"/>
</dbReference>
<organism evidence="2">
    <name type="scientific">Bradyrhizobium quebecense</name>
    <dbReference type="NCBI Taxonomy" id="2748629"/>
    <lineage>
        <taxon>Bacteria</taxon>
        <taxon>Pseudomonadati</taxon>
        <taxon>Pseudomonadota</taxon>
        <taxon>Alphaproteobacteria</taxon>
        <taxon>Hyphomicrobiales</taxon>
        <taxon>Nitrobacteraceae</taxon>
        <taxon>Bradyrhizobium</taxon>
    </lineage>
</organism>
<sequence>MMDATNSRMVAFRRRACDDNGVNDPVHLALDRRSSRAHLVIVSFLRRSPLRASKVETVNRMGLTTMTVRKKSSVRAESKPPSRGLRIGPGNDDRGRLRGKAASFLSIDLRQTEASPSPLDRFVGKPGDAI</sequence>
<gene>
    <name evidence="2" type="ORF">HU230_30660</name>
</gene>
<evidence type="ECO:0000256" key="1">
    <source>
        <dbReference type="SAM" id="MobiDB-lite"/>
    </source>
</evidence>
<feature type="region of interest" description="Disordered" evidence="1">
    <location>
        <begin position="68"/>
        <end position="97"/>
    </location>
</feature>
<reference evidence="2" key="1">
    <citation type="submission" date="2020-06" db="EMBL/GenBank/DDBJ databases">
        <title>Whole Genome Sequence of Bradyrhizobium sp. Strain 66S1MB.</title>
        <authorList>
            <person name="Bromfield E."/>
            <person name="Cloutier S."/>
        </authorList>
    </citation>
    <scope>NUCLEOTIDE SEQUENCE</scope>
    <source>
        <strain evidence="2">66S1MB</strain>
    </source>
</reference>